<evidence type="ECO:0000313" key="2">
    <source>
        <dbReference type="Proteomes" id="UP000767327"/>
    </source>
</evidence>
<reference evidence="1" key="2">
    <citation type="submission" date="2020-01" db="EMBL/GenBank/DDBJ databases">
        <authorList>
            <person name="Campanaro S."/>
        </authorList>
    </citation>
    <scope>NUCLEOTIDE SEQUENCE</scope>
    <source>
        <strain evidence="1">AS01afH2WH_6</strain>
    </source>
</reference>
<name>A0A971CZT5_9BIFI</name>
<sequence length="87" mass="9680">MSSSSGMSLSQAVTLAIRLAVIREDVPMSEVAYRAGMKPRRLYARMRTCGAWSMSELDAIAHVLFNGDVLELFRMAAYEQQHAEVSI</sequence>
<proteinExistence type="predicted"/>
<evidence type="ECO:0000313" key="1">
    <source>
        <dbReference type="EMBL" id="NLT79757.1"/>
    </source>
</evidence>
<protein>
    <submittedName>
        <fullName evidence="1">Uncharacterized protein</fullName>
    </submittedName>
</protein>
<accession>A0A971CZT5</accession>
<dbReference type="Proteomes" id="UP000767327">
    <property type="component" value="Unassembled WGS sequence"/>
</dbReference>
<comment type="caution">
    <text evidence="1">The sequence shown here is derived from an EMBL/GenBank/DDBJ whole genome shotgun (WGS) entry which is preliminary data.</text>
</comment>
<dbReference type="RefSeq" id="WP_273173719.1">
    <property type="nucleotide sequence ID" value="NZ_JAAXZR010000020.1"/>
</dbReference>
<organism evidence="1 2">
    <name type="scientific">Bifidobacterium crudilactis</name>
    <dbReference type="NCBI Taxonomy" id="327277"/>
    <lineage>
        <taxon>Bacteria</taxon>
        <taxon>Bacillati</taxon>
        <taxon>Actinomycetota</taxon>
        <taxon>Actinomycetes</taxon>
        <taxon>Bifidobacteriales</taxon>
        <taxon>Bifidobacteriaceae</taxon>
        <taxon>Bifidobacterium</taxon>
    </lineage>
</organism>
<dbReference type="AlphaFoldDB" id="A0A971CZT5"/>
<dbReference type="EMBL" id="JAAXZR010000020">
    <property type="protein sequence ID" value="NLT79757.1"/>
    <property type="molecule type" value="Genomic_DNA"/>
</dbReference>
<reference evidence="1" key="1">
    <citation type="journal article" date="2020" name="Biotechnol. Biofuels">
        <title>New insights from the biogas microbiome by comprehensive genome-resolved metagenomics of nearly 1600 species originating from multiple anaerobic digesters.</title>
        <authorList>
            <person name="Campanaro S."/>
            <person name="Treu L."/>
            <person name="Rodriguez-R L.M."/>
            <person name="Kovalovszki A."/>
            <person name="Ziels R.M."/>
            <person name="Maus I."/>
            <person name="Zhu X."/>
            <person name="Kougias P.G."/>
            <person name="Basile A."/>
            <person name="Luo G."/>
            <person name="Schluter A."/>
            <person name="Konstantinidis K.T."/>
            <person name="Angelidaki I."/>
        </authorList>
    </citation>
    <scope>NUCLEOTIDE SEQUENCE</scope>
    <source>
        <strain evidence="1">AS01afH2WH_6</strain>
    </source>
</reference>
<gene>
    <name evidence="1" type="ORF">GXW98_05700</name>
</gene>